<evidence type="ECO:0000313" key="1">
    <source>
        <dbReference type="EMBL" id="OMO84732.1"/>
    </source>
</evidence>
<keyword evidence="2" id="KW-1185">Reference proteome</keyword>
<dbReference type="AlphaFoldDB" id="A0A1R3IQ82"/>
<evidence type="ECO:0000313" key="2">
    <source>
        <dbReference type="Proteomes" id="UP000188268"/>
    </source>
</evidence>
<accession>A0A1R3IQ82</accession>
<comment type="caution">
    <text evidence="1">The sequence shown here is derived from an EMBL/GenBank/DDBJ whole genome shotgun (WGS) entry which is preliminary data.</text>
</comment>
<protein>
    <submittedName>
        <fullName evidence="1">Uncharacterized protein</fullName>
    </submittedName>
</protein>
<organism evidence="1 2">
    <name type="scientific">Corchorus capsularis</name>
    <name type="common">Jute</name>
    <dbReference type="NCBI Taxonomy" id="210143"/>
    <lineage>
        <taxon>Eukaryota</taxon>
        <taxon>Viridiplantae</taxon>
        <taxon>Streptophyta</taxon>
        <taxon>Embryophyta</taxon>
        <taxon>Tracheophyta</taxon>
        <taxon>Spermatophyta</taxon>
        <taxon>Magnoliopsida</taxon>
        <taxon>eudicotyledons</taxon>
        <taxon>Gunneridae</taxon>
        <taxon>Pentapetalae</taxon>
        <taxon>rosids</taxon>
        <taxon>malvids</taxon>
        <taxon>Malvales</taxon>
        <taxon>Malvaceae</taxon>
        <taxon>Grewioideae</taxon>
        <taxon>Apeibeae</taxon>
        <taxon>Corchorus</taxon>
    </lineage>
</organism>
<dbReference type="Gramene" id="OMO84732">
    <property type="protein sequence ID" value="OMO84732"/>
    <property type="gene ID" value="CCACVL1_10684"/>
</dbReference>
<proteinExistence type="predicted"/>
<reference evidence="1 2" key="1">
    <citation type="submission" date="2013-09" db="EMBL/GenBank/DDBJ databases">
        <title>Corchorus capsularis genome sequencing.</title>
        <authorList>
            <person name="Alam M."/>
            <person name="Haque M.S."/>
            <person name="Islam M.S."/>
            <person name="Emdad E.M."/>
            <person name="Islam M.M."/>
            <person name="Ahmed B."/>
            <person name="Halim A."/>
            <person name="Hossen Q.M.M."/>
            <person name="Hossain M.Z."/>
            <person name="Ahmed R."/>
            <person name="Khan M.M."/>
            <person name="Islam R."/>
            <person name="Rashid M.M."/>
            <person name="Khan S.A."/>
            <person name="Rahman M.S."/>
            <person name="Alam M."/>
        </authorList>
    </citation>
    <scope>NUCLEOTIDE SEQUENCE [LARGE SCALE GENOMIC DNA]</scope>
    <source>
        <strain evidence="2">cv. CVL-1</strain>
        <tissue evidence="1">Whole seedling</tissue>
    </source>
</reference>
<dbReference type="Proteomes" id="UP000188268">
    <property type="component" value="Unassembled WGS sequence"/>
</dbReference>
<gene>
    <name evidence="1" type="ORF">CCACVL1_10684</name>
</gene>
<dbReference type="EMBL" id="AWWV01009690">
    <property type="protein sequence ID" value="OMO84732.1"/>
    <property type="molecule type" value="Genomic_DNA"/>
</dbReference>
<sequence>MNYKSGLTLDQRWQIILNLENSDGGAVTHD</sequence>
<name>A0A1R3IQ82_COCAP</name>